<evidence type="ECO:0000256" key="4">
    <source>
        <dbReference type="PROSITE-ProRule" id="PRU00723"/>
    </source>
</evidence>
<feature type="compositionally biased region" description="Low complexity" evidence="5">
    <location>
        <begin position="93"/>
        <end position="110"/>
    </location>
</feature>
<comment type="caution">
    <text evidence="7">The sequence shown here is derived from an EMBL/GenBank/DDBJ whole genome shotgun (WGS) entry which is preliminary data.</text>
</comment>
<dbReference type="PROSITE" id="PS50103">
    <property type="entry name" value="ZF_C3H1"/>
    <property type="match status" value="1"/>
</dbReference>
<evidence type="ECO:0000313" key="7">
    <source>
        <dbReference type="EMBL" id="GAV26774.1"/>
    </source>
</evidence>
<feature type="region of interest" description="Disordered" evidence="5">
    <location>
        <begin position="242"/>
        <end position="284"/>
    </location>
</feature>
<keyword evidence="3 4" id="KW-0862">Zinc</keyword>
<dbReference type="Gene3D" id="4.10.1000.10">
    <property type="entry name" value="Zinc finger, CCCH-type"/>
    <property type="match status" value="1"/>
</dbReference>
<dbReference type="Pfam" id="PF10453">
    <property type="entry name" value="NUFIP1"/>
    <property type="match status" value="1"/>
</dbReference>
<proteinExistence type="predicted"/>
<feature type="region of interest" description="Disordered" evidence="5">
    <location>
        <begin position="1"/>
        <end position="38"/>
    </location>
</feature>
<dbReference type="Pfam" id="PF00642">
    <property type="entry name" value="zf-CCCH"/>
    <property type="match status" value="1"/>
</dbReference>
<organism evidence="7 8">
    <name type="scientific">Pichia membranifaciens</name>
    <dbReference type="NCBI Taxonomy" id="4926"/>
    <lineage>
        <taxon>Eukaryota</taxon>
        <taxon>Fungi</taxon>
        <taxon>Dikarya</taxon>
        <taxon>Ascomycota</taxon>
        <taxon>Saccharomycotina</taxon>
        <taxon>Pichiomycetes</taxon>
        <taxon>Pichiales</taxon>
        <taxon>Pichiaceae</taxon>
        <taxon>Pichia</taxon>
    </lineage>
</organism>
<evidence type="ECO:0000313" key="8">
    <source>
        <dbReference type="Proteomes" id="UP000186136"/>
    </source>
</evidence>
<feature type="compositionally biased region" description="Basic and acidic residues" evidence="5">
    <location>
        <begin position="250"/>
        <end position="263"/>
    </location>
</feature>
<dbReference type="OrthoDB" id="273070at2759"/>
<dbReference type="GO" id="GO:0000492">
    <property type="term" value="P:box C/D snoRNP assembly"/>
    <property type="evidence" value="ECO:0007669"/>
    <property type="project" value="TreeGrafter"/>
</dbReference>
<dbReference type="SMART" id="SM00356">
    <property type="entry name" value="ZnF_C3H1"/>
    <property type="match status" value="1"/>
</dbReference>
<reference evidence="7 8" key="1">
    <citation type="submission" date="2016-08" db="EMBL/GenBank/DDBJ databases">
        <title>Whole genome shotgun sequence of Pichia membranifaciens KS47-1.</title>
        <authorList>
            <person name="Konishi M."/>
            <person name="Ishida M."/>
            <person name="Arakawa T."/>
            <person name="Kato Y."/>
            <person name="Horiuchi J."/>
        </authorList>
    </citation>
    <scope>NUCLEOTIDE SEQUENCE [LARGE SCALE GENOMIC DNA]</scope>
    <source>
        <strain evidence="7 8">KS47-1</strain>
    </source>
</reference>
<sequence length="488" mass="55506">MAAKRKLARQPGPFGGNKRRPQPEILRPGVGGLPAKPVFSHNDVKVDRHKDVRHSSEATNIASTEAVNHNMTNTGSFEMFPGMMVDLPGESIPSNDVNSNPNTNNMPQPSAEALNLFSSILGTLQSSPQQRVQTQAQHQYVQPFPQQYRYPPQVNPNPYFASTQNQQPYAQNPVSQYQYPQNYSQPVYQNYSQLNQPALPAQPKFDGGNQQSNAFLSMFNQLLESYSPLSNQSMVDEPDVNANVKSQSQKNDRPMKPAKNDKAKQKKNKKPEQIETNGDNGLDDDLLADEEVELKKKIAVQGTNIILENEEDIQRWIEERKKNWPTNSRVEKKRKELENAKRIVENINHQTHPDEKDTPKVKMCNFWLRTKKCRLGKDCKFSHDMSNYSKPKNYSGKTRTKTLSTKPLPNHKLKLIHGIPVQIPSRFTPLKNEGKSLHNLLMEGERFQSENVELLGLFTKMVKSGIIKQDWNGLKKKLKLDDESLSSI</sequence>
<name>A0A1Q2YB62_9ASCO</name>
<evidence type="ECO:0000256" key="2">
    <source>
        <dbReference type="ARBA" id="ARBA00022771"/>
    </source>
</evidence>
<dbReference type="GO" id="GO:0003723">
    <property type="term" value="F:RNA binding"/>
    <property type="evidence" value="ECO:0007669"/>
    <property type="project" value="InterPro"/>
</dbReference>
<dbReference type="InterPro" id="IPR039136">
    <property type="entry name" value="NUFIP1-like"/>
</dbReference>
<dbReference type="GO" id="GO:0005634">
    <property type="term" value="C:nucleus"/>
    <property type="evidence" value="ECO:0007669"/>
    <property type="project" value="TreeGrafter"/>
</dbReference>
<feature type="region of interest" description="Disordered" evidence="5">
    <location>
        <begin position="90"/>
        <end position="110"/>
    </location>
</feature>
<evidence type="ECO:0000256" key="5">
    <source>
        <dbReference type="SAM" id="MobiDB-lite"/>
    </source>
</evidence>
<keyword evidence="2 4" id="KW-0863">Zinc-finger</keyword>
<dbReference type="SUPFAM" id="SSF90229">
    <property type="entry name" value="CCCH zinc finger"/>
    <property type="match status" value="1"/>
</dbReference>
<evidence type="ECO:0000256" key="1">
    <source>
        <dbReference type="ARBA" id="ARBA00022723"/>
    </source>
</evidence>
<dbReference type="PANTHER" id="PTHR13309:SF0">
    <property type="entry name" value="FMR1-INTERACTING PROTEIN NUFIP1"/>
    <property type="match status" value="1"/>
</dbReference>
<keyword evidence="8" id="KW-1185">Reference proteome</keyword>
<dbReference type="Proteomes" id="UP000186136">
    <property type="component" value="Unassembled WGS sequence"/>
</dbReference>
<accession>A0A1Q2YB62</accession>
<keyword evidence="1 4" id="KW-0479">Metal-binding</keyword>
<dbReference type="InterPro" id="IPR000571">
    <property type="entry name" value="Znf_CCCH"/>
</dbReference>
<evidence type="ECO:0000259" key="6">
    <source>
        <dbReference type="PROSITE" id="PS50103"/>
    </source>
</evidence>
<dbReference type="InterPro" id="IPR036855">
    <property type="entry name" value="Znf_CCCH_sf"/>
</dbReference>
<feature type="domain" description="C3H1-type" evidence="6">
    <location>
        <begin position="358"/>
        <end position="386"/>
    </location>
</feature>
<evidence type="ECO:0000256" key="3">
    <source>
        <dbReference type="ARBA" id="ARBA00022833"/>
    </source>
</evidence>
<protein>
    <recommendedName>
        <fullName evidence="6">C3H1-type domain-containing protein</fullName>
    </recommendedName>
</protein>
<feature type="zinc finger region" description="C3H1-type" evidence="4">
    <location>
        <begin position="358"/>
        <end position="386"/>
    </location>
</feature>
<dbReference type="EMBL" id="BDGI01000007">
    <property type="protein sequence ID" value="GAV26774.1"/>
    <property type="molecule type" value="Genomic_DNA"/>
</dbReference>
<dbReference type="PANTHER" id="PTHR13309">
    <property type="entry name" value="NUCLEAR FRAGILE X MENTAL RETARDATION PROTEIN INTERACTING PROTEIN 1"/>
    <property type="match status" value="1"/>
</dbReference>
<gene>
    <name evidence="7" type="ORF">PMKS-000230</name>
</gene>
<dbReference type="AlphaFoldDB" id="A0A1Q2YB62"/>
<dbReference type="GO" id="GO:0008270">
    <property type="term" value="F:zinc ion binding"/>
    <property type="evidence" value="ECO:0007669"/>
    <property type="project" value="UniProtKB-KW"/>
</dbReference>
<dbReference type="InterPro" id="IPR019496">
    <property type="entry name" value="NUFIP1_cons_dom"/>
</dbReference>